<reference evidence="1 2" key="1">
    <citation type="journal article" date="2020" name="Cell">
        <title>Large-Scale Comparative Analyses of Tick Genomes Elucidate Their Genetic Diversity and Vector Capacities.</title>
        <authorList>
            <consortium name="Tick Genome and Microbiome Consortium (TIGMIC)"/>
            <person name="Jia N."/>
            <person name="Wang J."/>
            <person name="Shi W."/>
            <person name="Du L."/>
            <person name="Sun Y."/>
            <person name="Zhan W."/>
            <person name="Jiang J.F."/>
            <person name="Wang Q."/>
            <person name="Zhang B."/>
            <person name="Ji P."/>
            <person name="Bell-Sakyi L."/>
            <person name="Cui X.M."/>
            <person name="Yuan T.T."/>
            <person name="Jiang B.G."/>
            <person name="Yang W.F."/>
            <person name="Lam T.T."/>
            <person name="Chang Q.C."/>
            <person name="Ding S.J."/>
            <person name="Wang X.J."/>
            <person name="Zhu J.G."/>
            <person name="Ruan X.D."/>
            <person name="Zhao L."/>
            <person name="Wei J.T."/>
            <person name="Ye R.Z."/>
            <person name="Que T.C."/>
            <person name="Du C.H."/>
            <person name="Zhou Y.H."/>
            <person name="Cheng J.X."/>
            <person name="Dai P.F."/>
            <person name="Guo W.B."/>
            <person name="Han X.H."/>
            <person name="Huang E.J."/>
            <person name="Li L.F."/>
            <person name="Wei W."/>
            <person name="Gao Y.C."/>
            <person name="Liu J.Z."/>
            <person name="Shao H.Z."/>
            <person name="Wang X."/>
            <person name="Wang C.C."/>
            <person name="Yang T.C."/>
            <person name="Huo Q.B."/>
            <person name="Li W."/>
            <person name="Chen H.Y."/>
            <person name="Chen S.E."/>
            <person name="Zhou L.G."/>
            <person name="Ni X.B."/>
            <person name="Tian J.H."/>
            <person name="Sheng Y."/>
            <person name="Liu T."/>
            <person name="Pan Y.S."/>
            <person name="Xia L.Y."/>
            <person name="Li J."/>
            <person name="Zhao F."/>
            <person name="Cao W.C."/>
        </authorList>
    </citation>
    <scope>NUCLEOTIDE SEQUENCE [LARGE SCALE GENOMIC DNA]</scope>
    <source>
        <strain evidence="1">Iper-2018</strain>
    </source>
</reference>
<feature type="non-terminal residue" evidence="1">
    <location>
        <position position="1"/>
    </location>
</feature>
<proteinExistence type="predicted"/>
<gene>
    <name evidence="1" type="ORF">HPB47_017055</name>
</gene>
<accession>A0AC60R368</accession>
<evidence type="ECO:0000313" key="1">
    <source>
        <dbReference type="EMBL" id="KAG0445303.1"/>
    </source>
</evidence>
<organism evidence="1 2">
    <name type="scientific">Ixodes persulcatus</name>
    <name type="common">Taiga tick</name>
    <dbReference type="NCBI Taxonomy" id="34615"/>
    <lineage>
        <taxon>Eukaryota</taxon>
        <taxon>Metazoa</taxon>
        <taxon>Ecdysozoa</taxon>
        <taxon>Arthropoda</taxon>
        <taxon>Chelicerata</taxon>
        <taxon>Arachnida</taxon>
        <taxon>Acari</taxon>
        <taxon>Parasitiformes</taxon>
        <taxon>Ixodida</taxon>
        <taxon>Ixodoidea</taxon>
        <taxon>Ixodidae</taxon>
        <taxon>Ixodinae</taxon>
        <taxon>Ixodes</taxon>
    </lineage>
</organism>
<sequence>KTHKEGSPFRVIVEDKGTWQHVIARELQKFLSLLQVDDPFLVRNSDEVVEFLNGTQPINAFSVDVKDMFYNVPQQGALEAVEECVDVYGSVKFQNQSGISTSAFLDLFRTYLSSLHV</sequence>
<comment type="caution">
    <text evidence="1">The sequence shown here is derived from an EMBL/GenBank/DDBJ whole genome shotgun (WGS) entry which is preliminary data.</text>
</comment>
<evidence type="ECO:0000313" key="2">
    <source>
        <dbReference type="Proteomes" id="UP000805193"/>
    </source>
</evidence>
<protein>
    <submittedName>
        <fullName evidence="1">Uncharacterized protein</fullName>
    </submittedName>
</protein>
<dbReference type="Proteomes" id="UP000805193">
    <property type="component" value="Unassembled WGS sequence"/>
</dbReference>
<name>A0AC60R368_IXOPE</name>
<keyword evidence="2" id="KW-1185">Reference proteome</keyword>
<feature type="non-terminal residue" evidence="1">
    <location>
        <position position="117"/>
    </location>
</feature>
<dbReference type="EMBL" id="JABSTQ010000588">
    <property type="protein sequence ID" value="KAG0445303.1"/>
    <property type="molecule type" value="Genomic_DNA"/>
</dbReference>